<evidence type="ECO:0000313" key="5">
    <source>
        <dbReference type="EMBL" id="KAF4506648.1"/>
    </source>
</evidence>
<reference evidence="5 6" key="1">
    <citation type="journal article" date="2020" name="Genome Biol. Evol.">
        <title>A new high-quality draft genome assembly of the Chinese cordyceps Ophiocordyceps sinensis.</title>
        <authorList>
            <person name="Shu R."/>
            <person name="Zhang J."/>
            <person name="Meng Q."/>
            <person name="Zhang H."/>
            <person name="Zhou G."/>
            <person name="Li M."/>
            <person name="Wu P."/>
            <person name="Zhao Y."/>
            <person name="Chen C."/>
            <person name="Qin Q."/>
        </authorList>
    </citation>
    <scope>NUCLEOTIDE SEQUENCE [LARGE SCALE GENOMIC DNA]</scope>
    <source>
        <strain evidence="5 6">IOZ07</strain>
    </source>
</reference>
<protein>
    <recommendedName>
        <fullName evidence="4">O-methyltransferase C-terminal domain-containing protein</fullName>
    </recommendedName>
</protein>
<dbReference type="InterPro" id="IPR001077">
    <property type="entry name" value="COMT_C"/>
</dbReference>
<evidence type="ECO:0000256" key="3">
    <source>
        <dbReference type="ARBA" id="ARBA00022691"/>
    </source>
</evidence>
<evidence type="ECO:0000259" key="4">
    <source>
        <dbReference type="Pfam" id="PF00891"/>
    </source>
</evidence>
<dbReference type="GO" id="GO:0008171">
    <property type="term" value="F:O-methyltransferase activity"/>
    <property type="evidence" value="ECO:0007669"/>
    <property type="project" value="InterPro"/>
</dbReference>
<keyword evidence="6" id="KW-1185">Reference proteome</keyword>
<keyword evidence="1" id="KW-0489">Methyltransferase</keyword>
<name>A0A8H4PML5_9HYPO</name>
<organism evidence="5 6">
    <name type="scientific">Ophiocordyceps sinensis</name>
    <dbReference type="NCBI Taxonomy" id="72228"/>
    <lineage>
        <taxon>Eukaryota</taxon>
        <taxon>Fungi</taxon>
        <taxon>Dikarya</taxon>
        <taxon>Ascomycota</taxon>
        <taxon>Pezizomycotina</taxon>
        <taxon>Sordariomycetes</taxon>
        <taxon>Hypocreomycetidae</taxon>
        <taxon>Hypocreales</taxon>
        <taxon>Ophiocordycipitaceae</taxon>
        <taxon>Ophiocordyceps</taxon>
    </lineage>
</organism>
<keyword evidence="3" id="KW-0949">S-adenosyl-L-methionine</keyword>
<keyword evidence="2" id="KW-0808">Transferase</keyword>
<accession>A0A8H4PML5</accession>
<sequence length="383" mass="42113">MASFDVPDVEGLISLTRLIAKQVDEYADMVRDCQRAPGQVWVQNRQSLREQAELVTRSSAQLQALISEPSQWMAQAAWSYCDSVALSLSLEMGIPTHIEPGEEGTTMDHLAECTGASPALINDRVDDGLLCGAYLARTMARNGFQIAENAREAAFCTAFQTDLPLYEYYHTVDRDRGQRFSRAMAGHYDGPLDQPVESMFPFQDMPAGSLLVDIGGGNGQQAIRLASLYPHMSCVVQDHASVVAAAEKAAPESVAGRVSWEAHDFYTSQPRKGAAIYLLSHVMMDNNDAKCVEMLRAVAGAMSASSRLLVHDFVDPPTFGEDRPRPLDMLDLHMIASLNTHSRREAEWDALIRGAGEGLVRHRTWGGNDGSAVLEMRLEQREA</sequence>
<dbReference type="Proteomes" id="UP000557566">
    <property type="component" value="Unassembled WGS sequence"/>
</dbReference>
<dbReference type="AlphaFoldDB" id="A0A8H4PML5"/>
<gene>
    <name evidence="5" type="ORF">G6O67_006712</name>
</gene>
<dbReference type="SUPFAM" id="SSF53335">
    <property type="entry name" value="S-adenosyl-L-methionine-dependent methyltransferases"/>
    <property type="match status" value="1"/>
</dbReference>
<dbReference type="Gene3D" id="3.40.50.150">
    <property type="entry name" value="Vaccinia Virus protein VP39"/>
    <property type="match status" value="1"/>
</dbReference>
<evidence type="ECO:0000256" key="1">
    <source>
        <dbReference type="ARBA" id="ARBA00022603"/>
    </source>
</evidence>
<dbReference type="PANTHER" id="PTHR43712:SF5">
    <property type="entry name" value="O-METHYLTRANSFERASE ASQN-RELATED"/>
    <property type="match status" value="1"/>
</dbReference>
<dbReference type="Pfam" id="PF00891">
    <property type="entry name" value="Methyltransf_2"/>
    <property type="match status" value="1"/>
</dbReference>
<evidence type="ECO:0000256" key="2">
    <source>
        <dbReference type="ARBA" id="ARBA00022679"/>
    </source>
</evidence>
<dbReference type="GO" id="GO:0032259">
    <property type="term" value="P:methylation"/>
    <property type="evidence" value="ECO:0007669"/>
    <property type="project" value="UniProtKB-KW"/>
</dbReference>
<dbReference type="PROSITE" id="PS51683">
    <property type="entry name" value="SAM_OMT_II"/>
    <property type="match status" value="1"/>
</dbReference>
<dbReference type="OrthoDB" id="1606438at2759"/>
<feature type="domain" description="O-methyltransferase C-terminal" evidence="4">
    <location>
        <begin position="152"/>
        <end position="356"/>
    </location>
</feature>
<dbReference type="PANTHER" id="PTHR43712">
    <property type="entry name" value="PUTATIVE (AFU_ORTHOLOGUE AFUA_4G14580)-RELATED"/>
    <property type="match status" value="1"/>
</dbReference>
<comment type="caution">
    <text evidence="5">The sequence shown here is derived from an EMBL/GenBank/DDBJ whole genome shotgun (WGS) entry which is preliminary data.</text>
</comment>
<evidence type="ECO:0000313" key="6">
    <source>
        <dbReference type="Proteomes" id="UP000557566"/>
    </source>
</evidence>
<proteinExistence type="predicted"/>
<dbReference type="InterPro" id="IPR016461">
    <property type="entry name" value="COMT-like"/>
</dbReference>
<dbReference type="EMBL" id="JAAVMX010000007">
    <property type="protein sequence ID" value="KAF4506648.1"/>
    <property type="molecule type" value="Genomic_DNA"/>
</dbReference>
<dbReference type="InterPro" id="IPR029063">
    <property type="entry name" value="SAM-dependent_MTases_sf"/>
</dbReference>